<dbReference type="PROSITE" id="PS50013">
    <property type="entry name" value="CHROMO_2"/>
    <property type="match status" value="1"/>
</dbReference>
<feature type="region of interest" description="Disordered" evidence="7">
    <location>
        <begin position="1"/>
        <end position="34"/>
    </location>
</feature>
<dbReference type="InterPro" id="IPR016197">
    <property type="entry name" value="Chromo-like_dom_sf"/>
</dbReference>
<dbReference type="GO" id="GO:0003964">
    <property type="term" value="F:RNA-directed DNA polymerase activity"/>
    <property type="evidence" value="ECO:0007669"/>
    <property type="project" value="UniProtKB-KW"/>
</dbReference>
<sequence>MAGRSRSRTSSRSRNSSKDRSNDDAPILGSASTTDAEIAALRAQQRQERDARSLGRRLRNYQAESSASINMLTNQMGSMVATMDRMQTSINKLLQPEGLGVVLMQEAKPLAYFSRALGPKNAAMSVYEKEALAILEALKKWRHYFLGNKLVIKTNQCSLKYLASQRLLEGIQHKLMLKLLEFDYSIQYKKGTDNSAADALSRKYQHVDLEGEQGNCQALAVAIPSWTNDIITSYLGDATSTKLLQEVPRREGDYEVAVPQWLIKWDGLTEDDATWEDADFIMKTFPAFKP</sequence>
<keyword evidence="4" id="KW-0255">Endonuclease</keyword>
<evidence type="ECO:0000313" key="10">
    <source>
        <dbReference type="Proteomes" id="UP001231189"/>
    </source>
</evidence>
<accession>A0AAD8SCG2</accession>
<keyword evidence="3" id="KW-0540">Nuclease</keyword>
<keyword evidence="5" id="KW-0378">Hydrolase</keyword>
<keyword evidence="6" id="KW-0695">RNA-directed DNA polymerase</keyword>
<dbReference type="SUPFAM" id="SSF56672">
    <property type="entry name" value="DNA/RNA polymerases"/>
    <property type="match status" value="1"/>
</dbReference>
<dbReference type="PANTHER" id="PTHR34072:SF52">
    <property type="entry name" value="RIBONUCLEASE H"/>
    <property type="match status" value="1"/>
</dbReference>
<evidence type="ECO:0000256" key="7">
    <source>
        <dbReference type="SAM" id="MobiDB-lite"/>
    </source>
</evidence>
<evidence type="ECO:0000313" key="9">
    <source>
        <dbReference type="EMBL" id="KAK1648718.1"/>
    </source>
</evidence>
<evidence type="ECO:0000256" key="2">
    <source>
        <dbReference type="ARBA" id="ARBA00022695"/>
    </source>
</evidence>
<proteinExistence type="predicted"/>
<dbReference type="InterPro" id="IPR041373">
    <property type="entry name" value="RT_RNaseH"/>
</dbReference>
<feature type="domain" description="Chromo" evidence="8">
    <location>
        <begin position="238"/>
        <end position="290"/>
    </location>
</feature>
<dbReference type="GO" id="GO:0016787">
    <property type="term" value="F:hydrolase activity"/>
    <property type="evidence" value="ECO:0007669"/>
    <property type="project" value="UniProtKB-KW"/>
</dbReference>
<dbReference type="CDD" id="cd09274">
    <property type="entry name" value="RNase_HI_RT_Ty3"/>
    <property type="match status" value="1"/>
</dbReference>
<dbReference type="AlphaFoldDB" id="A0AAD8SCG2"/>
<keyword evidence="10" id="KW-1185">Reference proteome</keyword>
<dbReference type="Pfam" id="PF17917">
    <property type="entry name" value="RT_RNaseH"/>
    <property type="match status" value="1"/>
</dbReference>
<evidence type="ECO:0000256" key="4">
    <source>
        <dbReference type="ARBA" id="ARBA00022759"/>
    </source>
</evidence>
<dbReference type="PANTHER" id="PTHR34072">
    <property type="entry name" value="ENZYMATIC POLYPROTEIN-RELATED"/>
    <property type="match status" value="1"/>
</dbReference>
<organism evidence="9 10">
    <name type="scientific">Lolium multiflorum</name>
    <name type="common">Italian ryegrass</name>
    <name type="synonym">Lolium perenne subsp. multiflorum</name>
    <dbReference type="NCBI Taxonomy" id="4521"/>
    <lineage>
        <taxon>Eukaryota</taxon>
        <taxon>Viridiplantae</taxon>
        <taxon>Streptophyta</taxon>
        <taxon>Embryophyta</taxon>
        <taxon>Tracheophyta</taxon>
        <taxon>Spermatophyta</taxon>
        <taxon>Magnoliopsida</taxon>
        <taxon>Liliopsida</taxon>
        <taxon>Poales</taxon>
        <taxon>Poaceae</taxon>
        <taxon>BOP clade</taxon>
        <taxon>Pooideae</taxon>
        <taxon>Poodae</taxon>
        <taxon>Poeae</taxon>
        <taxon>Poeae Chloroplast Group 2 (Poeae type)</taxon>
        <taxon>Loliodinae</taxon>
        <taxon>Loliinae</taxon>
        <taxon>Lolium</taxon>
    </lineage>
</organism>
<comment type="caution">
    <text evidence="9">The sequence shown here is derived from an EMBL/GenBank/DDBJ whole genome shotgun (WGS) entry which is preliminary data.</text>
</comment>
<keyword evidence="1" id="KW-0808">Transferase</keyword>
<gene>
    <name evidence="9" type="ORF">QYE76_066523</name>
</gene>
<dbReference type="SUPFAM" id="SSF54160">
    <property type="entry name" value="Chromo domain-like"/>
    <property type="match status" value="1"/>
</dbReference>
<feature type="compositionally biased region" description="Basic residues" evidence="7">
    <location>
        <begin position="1"/>
        <end position="11"/>
    </location>
</feature>
<reference evidence="9" key="1">
    <citation type="submission" date="2023-07" db="EMBL/GenBank/DDBJ databases">
        <title>A chromosome-level genome assembly of Lolium multiflorum.</title>
        <authorList>
            <person name="Chen Y."/>
            <person name="Copetti D."/>
            <person name="Kolliker R."/>
            <person name="Studer B."/>
        </authorList>
    </citation>
    <scope>NUCLEOTIDE SEQUENCE</scope>
    <source>
        <strain evidence="9">02402/16</strain>
        <tissue evidence="9">Leaf</tissue>
    </source>
</reference>
<dbReference type="GO" id="GO:0004519">
    <property type="term" value="F:endonuclease activity"/>
    <property type="evidence" value="ECO:0007669"/>
    <property type="project" value="UniProtKB-KW"/>
</dbReference>
<dbReference type="Proteomes" id="UP001231189">
    <property type="component" value="Unassembled WGS sequence"/>
</dbReference>
<name>A0AAD8SCG2_LOLMU</name>
<evidence type="ECO:0000259" key="8">
    <source>
        <dbReference type="PROSITE" id="PS50013"/>
    </source>
</evidence>
<evidence type="ECO:0000256" key="3">
    <source>
        <dbReference type="ARBA" id="ARBA00022722"/>
    </source>
</evidence>
<dbReference type="InterPro" id="IPR000953">
    <property type="entry name" value="Chromo/chromo_shadow_dom"/>
</dbReference>
<protein>
    <recommendedName>
        <fullName evidence="8">Chromo domain-containing protein</fullName>
    </recommendedName>
</protein>
<evidence type="ECO:0000256" key="6">
    <source>
        <dbReference type="ARBA" id="ARBA00022918"/>
    </source>
</evidence>
<evidence type="ECO:0000256" key="1">
    <source>
        <dbReference type="ARBA" id="ARBA00022679"/>
    </source>
</evidence>
<keyword evidence="2" id="KW-0548">Nucleotidyltransferase</keyword>
<evidence type="ECO:0000256" key="5">
    <source>
        <dbReference type="ARBA" id="ARBA00022801"/>
    </source>
</evidence>
<dbReference type="Gene3D" id="2.40.50.40">
    <property type="match status" value="1"/>
</dbReference>
<dbReference type="InterPro" id="IPR043502">
    <property type="entry name" value="DNA/RNA_pol_sf"/>
</dbReference>
<dbReference type="EMBL" id="JAUUTY010000004">
    <property type="protein sequence ID" value="KAK1648718.1"/>
    <property type="molecule type" value="Genomic_DNA"/>
</dbReference>